<feature type="domain" description="Alpha-D-phosphohexomutase alpha/beta/alpha" evidence="11">
    <location>
        <begin position="274"/>
        <end position="379"/>
    </location>
</feature>
<dbReference type="InterPro" id="IPR036900">
    <property type="entry name" value="A-D-PHexomutase_C_sf"/>
</dbReference>
<dbReference type="PRINTS" id="PR00509">
    <property type="entry name" value="PGMPMM"/>
</dbReference>
<evidence type="ECO:0000259" key="9">
    <source>
        <dbReference type="Pfam" id="PF02878"/>
    </source>
</evidence>
<evidence type="ECO:0000259" key="8">
    <source>
        <dbReference type="Pfam" id="PF00408"/>
    </source>
</evidence>
<dbReference type="GO" id="GO:0000287">
    <property type="term" value="F:magnesium ion binding"/>
    <property type="evidence" value="ECO:0007669"/>
    <property type="project" value="InterPro"/>
</dbReference>
<dbReference type="InterPro" id="IPR005841">
    <property type="entry name" value="Alpha-D-phosphohexomutase_SF"/>
</dbReference>
<evidence type="ECO:0000259" key="11">
    <source>
        <dbReference type="Pfam" id="PF02880"/>
    </source>
</evidence>
<keyword evidence="6 12" id="KW-0413">Isomerase</keyword>
<evidence type="ECO:0000256" key="7">
    <source>
        <dbReference type="RuleBase" id="RU004326"/>
    </source>
</evidence>
<evidence type="ECO:0000256" key="3">
    <source>
        <dbReference type="ARBA" id="ARBA00022553"/>
    </source>
</evidence>
<dbReference type="GO" id="GO:0006166">
    <property type="term" value="P:purine ribonucleoside salvage"/>
    <property type="evidence" value="ECO:0007669"/>
    <property type="project" value="TreeGrafter"/>
</dbReference>
<evidence type="ECO:0000259" key="10">
    <source>
        <dbReference type="Pfam" id="PF02879"/>
    </source>
</evidence>
<dbReference type="Pfam" id="PF02880">
    <property type="entry name" value="PGM_PMM_III"/>
    <property type="match status" value="1"/>
</dbReference>
<dbReference type="GO" id="GO:0008973">
    <property type="term" value="F:phosphopentomutase activity"/>
    <property type="evidence" value="ECO:0007669"/>
    <property type="project" value="TreeGrafter"/>
</dbReference>
<protein>
    <submittedName>
        <fullName evidence="12">Phosphomannomutase</fullName>
        <ecNumber evidence="12">5.4.2.8</ecNumber>
    </submittedName>
</protein>
<accession>D1CFK5</accession>
<evidence type="ECO:0000256" key="1">
    <source>
        <dbReference type="ARBA" id="ARBA00001946"/>
    </source>
</evidence>
<evidence type="ECO:0000256" key="2">
    <source>
        <dbReference type="ARBA" id="ARBA00010231"/>
    </source>
</evidence>
<keyword evidence="5 7" id="KW-0460">Magnesium</keyword>
<dbReference type="InterPro" id="IPR016066">
    <property type="entry name" value="A-D-PHexomutase_CS"/>
</dbReference>
<dbReference type="STRING" id="525904.Tter_0794"/>
<dbReference type="GO" id="GO:0005975">
    <property type="term" value="P:carbohydrate metabolic process"/>
    <property type="evidence" value="ECO:0007669"/>
    <property type="project" value="InterPro"/>
</dbReference>
<keyword evidence="3" id="KW-0597">Phosphoprotein</keyword>
<dbReference type="Pfam" id="PF00408">
    <property type="entry name" value="PGM_PMM_IV"/>
    <property type="match status" value="1"/>
</dbReference>
<evidence type="ECO:0000313" key="12">
    <source>
        <dbReference type="EMBL" id="ACZ41711.1"/>
    </source>
</evidence>
<comment type="similarity">
    <text evidence="2 7">Belongs to the phosphohexose mutase family.</text>
</comment>
<dbReference type="InterPro" id="IPR005845">
    <property type="entry name" value="A-D-PHexomutase_a/b/a-II"/>
</dbReference>
<feature type="domain" description="Alpha-D-phosphohexomutase alpha/beta/alpha" evidence="9">
    <location>
        <begin position="5"/>
        <end position="136"/>
    </location>
</feature>
<dbReference type="Gene3D" id="3.40.120.10">
    <property type="entry name" value="Alpha-D-Glucose-1,6-Bisphosphate, subunit A, domain 3"/>
    <property type="match status" value="3"/>
</dbReference>
<dbReference type="Pfam" id="PF02879">
    <property type="entry name" value="PGM_PMM_II"/>
    <property type="match status" value="1"/>
</dbReference>
<dbReference type="PROSITE" id="PS00710">
    <property type="entry name" value="PGM_PMM"/>
    <property type="match status" value="1"/>
</dbReference>
<dbReference type="SUPFAM" id="SSF55957">
    <property type="entry name" value="Phosphoglucomutase, C-terminal domain"/>
    <property type="match status" value="1"/>
</dbReference>
<dbReference type="PANTHER" id="PTHR45745:SF1">
    <property type="entry name" value="PHOSPHOGLUCOMUTASE 2B-RELATED"/>
    <property type="match status" value="1"/>
</dbReference>
<comment type="cofactor">
    <cofactor evidence="1">
        <name>Mg(2+)</name>
        <dbReference type="ChEBI" id="CHEBI:18420"/>
    </cofactor>
</comment>
<evidence type="ECO:0000313" key="13">
    <source>
        <dbReference type="Proteomes" id="UP000000323"/>
    </source>
</evidence>
<dbReference type="CDD" id="cd05800">
    <property type="entry name" value="PGM_like2"/>
    <property type="match status" value="1"/>
</dbReference>
<feature type="domain" description="Alpha-D-phosphohexomutase C-terminal" evidence="8">
    <location>
        <begin position="424"/>
        <end position="465"/>
    </location>
</feature>
<reference evidence="13" key="1">
    <citation type="journal article" date="2010" name="Stand. Genomic Sci.">
        <title>Complete genome sequence of 'Thermobaculum terrenum' type strain (YNP1).</title>
        <authorList>
            <person name="Kiss H."/>
            <person name="Cleland D."/>
            <person name="Lapidus A."/>
            <person name="Lucas S."/>
            <person name="Glavina Del Rio T."/>
            <person name="Nolan M."/>
            <person name="Tice H."/>
            <person name="Han C."/>
            <person name="Goodwin L."/>
            <person name="Pitluck S."/>
            <person name="Liolios K."/>
            <person name="Ivanova N."/>
            <person name="Mavromatis K."/>
            <person name="Ovchinnikova G."/>
            <person name="Pati A."/>
            <person name="Chen A."/>
            <person name="Palaniappan K."/>
            <person name="Land M."/>
            <person name="Hauser L."/>
            <person name="Chang Y."/>
            <person name="Jeffries C."/>
            <person name="Lu M."/>
            <person name="Brettin T."/>
            <person name="Detter J."/>
            <person name="Goker M."/>
            <person name="Tindall B."/>
            <person name="Beck B."/>
            <person name="McDermott T."/>
            <person name="Woyke T."/>
            <person name="Bristow J."/>
            <person name="Eisen J."/>
            <person name="Markowitz V."/>
            <person name="Hugenholtz P."/>
            <person name="Kyrpides N."/>
            <person name="Klenk H."/>
            <person name="Cheng J."/>
        </authorList>
    </citation>
    <scope>NUCLEOTIDE SEQUENCE [LARGE SCALE GENOMIC DNA]</scope>
    <source>
        <strain evidence="13">ATCC BAA-798 / YNP1</strain>
    </source>
</reference>
<gene>
    <name evidence="12" type="ordered locus">Tter_0794</name>
</gene>
<evidence type="ECO:0000256" key="6">
    <source>
        <dbReference type="ARBA" id="ARBA00023235"/>
    </source>
</evidence>
<dbReference type="InterPro" id="IPR005846">
    <property type="entry name" value="A-D-PHexomutase_a/b/a-III"/>
</dbReference>
<evidence type="ECO:0000256" key="4">
    <source>
        <dbReference type="ARBA" id="ARBA00022723"/>
    </source>
</evidence>
<dbReference type="Pfam" id="PF02878">
    <property type="entry name" value="PGM_PMM_I"/>
    <property type="match status" value="1"/>
</dbReference>
<dbReference type="EC" id="5.4.2.8" evidence="12"/>
<proteinExistence type="inferred from homology"/>
<dbReference type="Proteomes" id="UP000000323">
    <property type="component" value="Chromosome 1"/>
</dbReference>
<dbReference type="InterPro" id="IPR005844">
    <property type="entry name" value="A-D-PHexomutase_a/b/a-I"/>
</dbReference>
<dbReference type="SUPFAM" id="SSF53738">
    <property type="entry name" value="Phosphoglucomutase, first 3 domains"/>
    <property type="match status" value="2"/>
</dbReference>
<keyword evidence="13" id="KW-1185">Reference proteome</keyword>
<dbReference type="AlphaFoldDB" id="D1CFK5"/>
<keyword evidence="4 7" id="KW-0479">Metal-binding</keyword>
<dbReference type="Gene3D" id="3.30.310.50">
    <property type="entry name" value="Alpha-D-phosphohexomutase, C-terminal domain"/>
    <property type="match status" value="1"/>
</dbReference>
<dbReference type="GO" id="GO:0004615">
    <property type="term" value="F:phosphomannomutase activity"/>
    <property type="evidence" value="ECO:0007669"/>
    <property type="project" value="UniProtKB-EC"/>
</dbReference>
<dbReference type="eggNOG" id="COG1109">
    <property type="taxonomic scope" value="Bacteria"/>
</dbReference>
<dbReference type="PANTHER" id="PTHR45745">
    <property type="entry name" value="PHOSPHOMANNOMUTASE 45A"/>
    <property type="match status" value="1"/>
</dbReference>
<dbReference type="HOGENOM" id="CLU_016950_7_1_0"/>
<sequence>MSSVIKFGTDGWRAVIAEDYTFSNVRLVSQAVAQYLNKDVGGNAPVIIGYDTRFGSEYFAQAAAEVLAANGIKVVLTDRCTPTPAVSLAVIEQHLRGGIVITASHNPGIWNGFKYKPDYGGSASPEVIAKIEAELAGLQPGDVQRMPIEEAKSKGLVELQDVGPAYRKRLSELVDVETLKGRQGTVVYDAMFGAGIGHLPQLLSGGNLKVVEINNERNPIFPGMHAPEPIALNLRKLCETVPQAGASLGIATDGDADRVGIVDERGEFVDQLKVYALIAYYLLEVRGQRGPLVKTISQSYMVNRLGALYNVPVYETQVGFKYVGPKMMEVDAILGGEESGGFGFKGHIPERDGTLAGLVILDLVMHLGLPLSKVIQQIEEKVGKSYYKRIDLTFPAEQRSEIIERLRSNPPETLLGQKVVKFQTEDGFKYTLENDTWLLIRFSGTEPVIRIYTETDSPDKLDQMLNEGRKLAGV</sequence>
<dbReference type="InterPro" id="IPR005843">
    <property type="entry name" value="A-D-PHexomutase_C"/>
</dbReference>
<dbReference type="InterPro" id="IPR016055">
    <property type="entry name" value="A-D-PHexomutase_a/b/a-I/II/III"/>
</dbReference>
<dbReference type="RefSeq" id="WP_012874746.1">
    <property type="nucleotide sequence ID" value="NC_013525.1"/>
</dbReference>
<name>D1CFK5_THET1</name>
<dbReference type="EMBL" id="CP001825">
    <property type="protein sequence ID" value="ACZ41711.1"/>
    <property type="molecule type" value="Genomic_DNA"/>
</dbReference>
<dbReference type="KEGG" id="ttr:Tter_0794"/>
<evidence type="ECO:0000256" key="5">
    <source>
        <dbReference type="ARBA" id="ARBA00022842"/>
    </source>
</evidence>
<feature type="domain" description="Alpha-D-phosphohexomutase alpha/beta/alpha" evidence="10">
    <location>
        <begin position="165"/>
        <end position="266"/>
    </location>
</feature>
<organism evidence="12 13">
    <name type="scientific">Thermobaculum terrenum (strain ATCC BAA-798 / CCMEE 7001 / YNP1)</name>
    <dbReference type="NCBI Taxonomy" id="525904"/>
    <lineage>
        <taxon>Bacteria</taxon>
        <taxon>Bacillati</taxon>
        <taxon>Chloroflexota</taxon>
        <taxon>Chloroflexia</taxon>
        <taxon>Candidatus Thermobaculales</taxon>
        <taxon>Candidatus Thermobaculaceae</taxon>
        <taxon>Thermobaculum</taxon>
    </lineage>
</organism>